<feature type="domain" description="Leucine-rich repeat-containing N-terminal plant-type" evidence="8">
    <location>
        <begin position="32"/>
        <end position="74"/>
    </location>
</feature>
<dbReference type="PANTHER" id="PTHR48009:SF1">
    <property type="entry name" value="LEUCINE-RICH REPEAT (LRR) FAMILY PROTEIN"/>
    <property type="match status" value="1"/>
</dbReference>
<dbReference type="Pfam" id="PF08263">
    <property type="entry name" value="LRRNT_2"/>
    <property type="match status" value="1"/>
</dbReference>
<dbReference type="EMBL" id="SZYD01000014">
    <property type="protein sequence ID" value="KAD4178142.1"/>
    <property type="molecule type" value="Genomic_DNA"/>
</dbReference>
<keyword evidence="3 7" id="KW-0732">Signal</keyword>
<evidence type="ECO:0000256" key="4">
    <source>
        <dbReference type="ARBA" id="ARBA00022737"/>
    </source>
</evidence>
<comment type="caution">
    <text evidence="9">The sequence shown here is derived from an EMBL/GenBank/DDBJ whole genome shotgun (WGS) entry which is preliminary data.</text>
</comment>
<organism evidence="9 10">
    <name type="scientific">Mikania micrantha</name>
    <name type="common">bitter vine</name>
    <dbReference type="NCBI Taxonomy" id="192012"/>
    <lineage>
        <taxon>Eukaryota</taxon>
        <taxon>Viridiplantae</taxon>
        <taxon>Streptophyta</taxon>
        <taxon>Embryophyta</taxon>
        <taxon>Tracheophyta</taxon>
        <taxon>Spermatophyta</taxon>
        <taxon>Magnoliopsida</taxon>
        <taxon>eudicotyledons</taxon>
        <taxon>Gunneridae</taxon>
        <taxon>Pentapetalae</taxon>
        <taxon>asterids</taxon>
        <taxon>campanulids</taxon>
        <taxon>Asterales</taxon>
        <taxon>Asteraceae</taxon>
        <taxon>Asteroideae</taxon>
        <taxon>Heliantheae alliance</taxon>
        <taxon>Eupatorieae</taxon>
        <taxon>Mikania</taxon>
    </lineage>
</organism>
<reference evidence="9 10" key="1">
    <citation type="submission" date="2019-05" db="EMBL/GenBank/DDBJ databases">
        <title>Mikania micrantha, genome provides insights into the molecular mechanism of rapid growth.</title>
        <authorList>
            <person name="Liu B."/>
        </authorList>
    </citation>
    <scope>NUCLEOTIDE SEQUENCE [LARGE SCALE GENOMIC DNA]</scope>
    <source>
        <strain evidence="9">NLD-2019</strain>
        <tissue evidence="9">Leaf</tissue>
    </source>
</reference>
<protein>
    <recommendedName>
        <fullName evidence="8">Leucine-rich repeat-containing N-terminal plant-type domain-containing protein</fullName>
    </recommendedName>
</protein>
<evidence type="ECO:0000256" key="7">
    <source>
        <dbReference type="SAM" id="SignalP"/>
    </source>
</evidence>
<gene>
    <name evidence="9" type="ORF">E3N88_26733</name>
</gene>
<feature type="chain" id="PRO_5024374248" description="Leucine-rich repeat-containing N-terminal plant-type domain-containing protein" evidence="7">
    <location>
        <begin position="27"/>
        <end position="424"/>
    </location>
</feature>
<keyword evidence="5" id="KW-0472">Membrane</keyword>
<dbReference type="InterPro" id="IPR013210">
    <property type="entry name" value="LRR_N_plant-typ"/>
</dbReference>
<keyword evidence="4" id="KW-0677">Repeat</keyword>
<evidence type="ECO:0000256" key="3">
    <source>
        <dbReference type="ARBA" id="ARBA00022729"/>
    </source>
</evidence>
<dbReference type="FunFam" id="3.80.10.10:FF:000041">
    <property type="entry name" value="LRR receptor-like serine/threonine-protein kinase ERECTA"/>
    <property type="match status" value="1"/>
</dbReference>
<sequence>MQSGNIFRHRLTLFLTLVVSISPTIQQELAAGDLNALHQITYTLTDVKTGGFFSTWNFTSPENPCYSFAGVTCDVVNNQLRVVSLYLGTGLSDSPGLAGTISATGIYDLTELTQLILYPGIVTGFIPSLIGHRLKNLRVISLTNNRLTGTIPASISELQNLHTLDLSHNELTGVIPPMLPSALPELRVLVLAYNNIAGEIPEFSDESHLIHLDLRNNKLSGTLPVTIPAMLRYLSLSSNGLWGPVNYVPSSYLVYLDLSMNKFSGPLPNSLFRSSLSSMYLQRNNFSGEVQPPPPSSFPEPYGPGSTVDLSHNFMSGEIPSFLNSVETLFLNNNHFSGKVPESYVTNVFAGATKTLYLQHNYLTSFPMENNGETVLPEGVALCLSYNCMVPPAVGLRACPASAGGPVSRPFRQCSVFNSGNSLG</sequence>
<evidence type="ECO:0000256" key="6">
    <source>
        <dbReference type="ARBA" id="ARBA00023180"/>
    </source>
</evidence>
<dbReference type="Pfam" id="PF13855">
    <property type="entry name" value="LRR_8"/>
    <property type="match status" value="1"/>
</dbReference>
<evidence type="ECO:0000313" key="9">
    <source>
        <dbReference type="EMBL" id="KAD4178142.1"/>
    </source>
</evidence>
<name>A0A5N6MXM9_9ASTR</name>
<dbReference type="InterPro" id="IPR053213">
    <property type="entry name" value="RLP29"/>
</dbReference>
<evidence type="ECO:0000256" key="2">
    <source>
        <dbReference type="ARBA" id="ARBA00022614"/>
    </source>
</evidence>
<dbReference type="PRINTS" id="PR00019">
    <property type="entry name" value="LEURICHRPT"/>
</dbReference>
<evidence type="ECO:0000256" key="5">
    <source>
        <dbReference type="ARBA" id="ARBA00023136"/>
    </source>
</evidence>
<dbReference type="InterPro" id="IPR001611">
    <property type="entry name" value="Leu-rich_rpt"/>
</dbReference>
<dbReference type="GO" id="GO:0016020">
    <property type="term" value="C:membrane"/>
    <property type="evidence" value="ECO:0007669"/>
    <property type="project" value="UniProtKB-SubCell"/>
</dbReference>
<keyword evidence="2" id="KW-0433">Leucine-rich repeat</keyword>
<dbReference type="InterPro" id="IPR032675">
    <property type="entry name" value="LRR_dom_sf"/>
</dbReference>
<keyword evidence="6" id="KW-0325">Glycoprotein</keyword>
<dbReference type="PANTHER" id="PTHR48009">
    <property type="entry name" value="LEUCINE-RICH REPEAT (LRR) FAMILY PROTEIN"/>
    <property type="match status" value="1"/>
</dbReference>
<dbReference type="Proteomes" id="UP000326396">
    <property type="component" value="Linkage Group LG4"/>
</dbReference>
<proteinExistence type="predicted"/>
<keyword evidence="10" id="KW-1185">Reference proteome</keyword>
<evidence type="ECO:0000313" key="10">
    <source>
        <dbReference type="Proteomes" id="UP000326396"/>
    </source>
</evidence>
<feature type="signal peptide" evidence="7">
    <location>
        <begin position="1"/>
        <end position="26"/>
    </location>
</feature>
<dbReference type="Gene3D" id="3.80.10.10">
    <property type="entry name" value="Ribonuclease Inhibitor"/>
    <property type="match status" value="3"/>
</dbReference>
<dbReference type="OrthoDB" id="676979at2759"/>
<evidence type="ECO:0000256" key="1">
    <source>
        <dbReference type="ARBA" id="ARBA00004370"/>
    </source>
</evidence>
<dbReference type="Pfam" id="PF00560">
    <property type="entry name" value="LRR_1"/>
    <property type="match status" value="2"/>
</dbReference>
<accession>A0A5N6MXM9</accession>
<dbReference type="AlphaFoldDB" id="A0A5N6MXM9"/>
<dbReference type="SUPFAM" id="SSF52058">
    <property type="entry name" value="L domain-like"/>
    <property type="match status" value="1"/>
</dbReference>
<comment type="subcellular location">
    <subcellularLocation>
        <location evidence="1">Membrane</location>
    </subcellularLocation>
</comment>
<evidence type="ECO:0000259" key="8">
    <source>
        <dbReference type="Pfam" id="PF08263"/>
    </source>
</evidence>